<gene>
    <name evidence="2" type="ORF">C8Q69DRAFT_285261</name>
</gene>
<accession>A0A443HTQ4</accession>
<sequence length="420" mass="45680">MERAGMFTAWISSCLSCVWPEDEHAAHQRAMNNKGIEREMAVCHSQPHLVPPMKLVVYDDLPSPGPPPRSSSLPSWLTEGRNLASRASNRASMSLRRKSTTRLTIGAPTDFRRVQPPSSRVDGFRPLELSIYMPGSRLSDLPEFDEFQLDDNGKPTLPSRAVTPTPTMERSFSKFQNSSFQFARKPVGSGSRRSSVATMDLLLDLRRPSATADPLIPHFALRTPRPSLDVSEELRPCQKPQLATASGDTIPRKKNAPAPLSNRPLPPTPADPETLVDSPLPASPTSLSSHSGRIREWLSQPHGPVSTPPSSPRKPTSYAPSPQYSRSRTLSASTISSTTIATPRHATSASLSSGTTAATTTAQISTIDGLTEKEILTSPFTPKQMGVTTARIDESPYPTIHEGGHEYGTRFRDSVVGLAF</sequence>
<dbReference type="RefSeq" id="XP_028484843.1">
    <property type="nucleotide sequence ID" value="XM_028626955.1"/>
</dbReference>
<dbReference type="VEuPathDB" id="FungiDB:C8Q69DRAFT_285261"/>
<dbReference type="EMBL" id="RCNU01000006">
    <property type="protein sequence ID" value="RWQ95198.1"/>
    <property type="molecule type" value="Genomic_DNA"/>
</dbReference>
<feature type="compositionally biased region" description="Low complexity" evidence="1">
    <location>
        <begin position="278"/>
        <end position="291"/>
    </location>
</feature>
<evidence type="ECO:0000313" key="3">
    <source>
        <dbReference type="Proteomes" id="UP000283841"/>
    </source>
</evidence>
<dbReference type="STRING" id="264951.A0A443HTQ4"/>
<protein>
    <submittedName>
        <fullName evidence="2">Uncharacterized protein</fullName>
    </submittedName>
</protein>
<evidence type="ECO:0000256" key="1">
    <source>
        <dbReference type="SAM" id="MobiDB-lite"/>
    </source>
</evidence>
<dbReference type="Proteomes" id="UP000283841">
    <property type="component" value="Unassembled WGS sequence"/>
</dbReference>
<keyword evidence="3" id="KW-1185">Reference proteome</keyword>
<feature type="compositionally biased region" description="Low complexity" evidence="1">
    <location>
        <begin position="325"/>
        <end position="358"/>
    </location>
</feature>
<dbReference type="GeneID" id="39596232"/>
<evidence type="ECO:0000313" key="2">
    <source>
        <dbReference type="EMBL" id="RWQ95198.1"/>
    </source>
</evidence>
<reference evidence="2 3" key="1">
    <citation type="journal article" date="2018" name="Front. Microbiol.">
        <title>Genomic and genetic insights into a cosmopolitan fungus, Paecilomyces variotii (Eurotiales).</title>
        <authorList>
            <person name="Urquhart A.S."/>
            <person name="Mondo S.J."/>
            <person name="Makela M.R."/>
            <person name="Hane J.K."/>
            <person name="Wiebenga A."/>
            <person name="He G."/>
            <person name="Mihaltcheva S."/>
            <person name="Pangilinan J."/>
            <person name="Lipzen A."/>
            <person name="Barry K."/>
            <person name="de Vries R.P."/>
            <person name="Grigoriev I.V."/>
            <person name="Idnurm A."/>
        </authorList>
    </citation>
    <scope>NUCLEOTIDE SEQUENCE [LARGE SCALE GENOMIC DNA]</scope>
    <source>
        <strain evidence="2 3">CBS 101075</strain>
    </source>
</reference>
<feature type="region of interest" description="Disordered" evidence="1">
    <location>
        <begin position="228"/>
        <end position="358"/>
    </location>
</feature>
<comment type="caution">
    <text evidence="2">The sequence shown here is derived from an EMBL/GenBank/DDBJ whole genome shotgun (WGS) entry which is preliminary data.</text>
</comment>
<name>A0A443HTQ4_BYSSP</name>
<proteinExistence type="predicted"/>
<organism evidence="2 3">
    <name type="scientific">Byssochlamys spectabilis</name>
    <name type="common">Paecilomyces variotii</name>
    <dbReference type="NCBI Taxonomy" id="264951"/>
    <lineage>
        <taxon>Eukaryota</taxon>
        <taxon>Fungi</taxon>
        <taxon>Dikarya</taxon>
        <taxon>Ascomycota</taxon>
        <taxon>Pezizomycotina</taxon>
        <taxon>Eurotiomycetes</taxon>
        <taxon>Eurotiomycetidae</taxon>
        <taxon>Eurotiales</taxon>
        <taxon>Thermoascaceae</taxon>
        <taxon>Paecilomyces</taxon>
    </lineage>
</organism>
<dbReference type="AlphaFoldDB" id="A0A443HTQ4"/>